<evidence type="ECO:0008006" key="3">
    <source>
        <dbReference type="Google" id="ProtNLM"/>
    </source>
</evidence>
<name>A0A6N8TF54_SHIZO</name>
<accession>A0A6N8TF54</accession>
<dbReference type="EMBL" id="WUML01000015">
    <property type="protein sequence ID" value="MXO01882.1"/>
    <property type="molecule type" value="Genomic_DNA"/>
</dbReference>
<dbReference type="AlphaFoldDB" id="A0A6N8TF54"/>
<sequence>MKGMKTWVKLPTAWINAGGLKAFRWDRGQGANNIAALMCLMVIAHHTDPDTGEANVTYDTIEWATGLSRAKISGGLDVLEKLGLMERRVERRRSTYKLAGIGPIGWGALPAKPLYAGGKRLSFLQDFNLRKATELNALKLYFLFIARRGRDTNAANISYDKIEEYTGVGREKIRSALSLLVTHGMVHVDHIPSNVNKFGVSSAYRIPHIRPYLHQGTSAREKLELTEAGEDIPF</sequence>
<reference evidence="1 2" key="1">
    <citation type="submission" date="2019-12" db="EMBL/GenBank/DDBJ databases">
        <title>Shinella granuli gen. nov., sp. nov., and proposal of the reclassification of Zoogloea ramigera ATCC 19623 as Shinella zoogloeoides sp. nov.</title>
        <authorList>
            <person name="Gao J."/>
        </authorList>
    </citation>
    <scope>NUCLEOTIDE SEQUENCE [LARGE SCALE GENOMIC DNA]</scope>
    <source>
        <strain evidence="1 2">DSM 287</strain>
    </source>
</reference>
<protein>
    <recommendedName>
        <fullName evidence="3">Helix-turn-helix domain-containing protein</fullName>
    </recommendedName>
</protein>
<dbReference type="OrthoDB" id="6974572at2"/>
<evidence type="ECO:0000313" key="1">
    <source>
        <dbReference type="EMBL" id="MXO01882.1"/>
    </source>
</evidence>
<gene>
    <name evidence="1" type="ORF">GR156_16295</name>
</gene>
<organism evidence="1 2">
    <name type="scientific">Shinella zoogloeoides</name>
    <name type="common">Crabtreella saccharophila</name>
    <dbReference type="NCBI Taxonomy" id="352475"/>
    <lineage>
        <taxon>Bacteria</taxon>
        <taxon>Pseudomonadati</taxon>
        <taxon>Pseudomonadota</taxon>
        <taxon>Alphaproteobacteria</taxon>
        <taxon>Hyphomicrobiales</taxon>
        <taxon>Rhizobiaceae</taxon>
        <taxon>Shinella</taxon>
    </lineage>
</organism>
<evidence type="ECO:0000313" key="2">
    <source>
        <dbReference type="Proteomes" id="UP000440304"/>
    </source>
</evidence>
<dbReference type="InterPro" id="IPR036390">
    <property type="entry name" value="WH_DNA-bd_sf"/>
</dbReference>
<dbReference type="RefSeq" id="WP_160787215.1">
    <property type="nucleotide sequence ID" value="NZ_CP086613.1"/>
</dbReference>
<dbReference type="SUPFAM" id="SSF46785">
    <property type="entry name" value="Winged helix' DNA-binding domain"/>
    <property type="match status" value="1"/>
</dbReference>
<dbReference type="Proteomes" id="UP000440304">
    <property type="component" value="Unassembled WGS sequence"/>
</dbReference>
<proteinExistence type="predicted"/>
<comment type="caution">
    <text evidence="1">The sequence shown here is derived from an EMBL/GenBank/DDBJ whole genome shotgun (WGS) entry which is preliminary data.</text>
</comment>